<dbReference type="RefSeq" id="WP_016879406.1">
    <property type="nucleotide sequence ID" value="NZ_AJLN01000059.1"/>
</dbReference>
<dbReference type="AlphaFoldDB" id="A0A3S0XT31"/>
<evidence type="ECO:0000313" key="2">
    <source>
        <dbReference type="Proteomes" id="UP000268857"/>
    </source>
</evidence>
<evidence type="ECO:0000313" key="1">
    <source>
        <dbReference type="EMBL" id="RUR77015.1"/>
    </source>
</evidence>
<proteinExistence type="predicted"/>
<dbReference type="EMBL" id="RSCJ01000018">
    <property type="protein sequence ID" value="RUR77015.1"/>
    <property type="molecule type" value="Genomic_DNA"/>
</dbReference>
<dbReference type="Proteomes" id="UP000268857">
    <property type="component" value="Unassembled WGS sequence"/>
</dbReference>
<reference evidence="1 2" key="1">
    <citation type="journal article" date="2019" name="Genome Biol. Evol.">
        <title>Day and night: Metabolic profiles and evolutionary relationships of six axenic non-marine cyanobacteria.</title>
        <authorList>
            <person name="Will S.E."/>
            <person name="Henke P."/>
            <person name="Boedeker C."/>
            <person name="Huang S."/>
            <person name="Brinkmann H."/>
            <person name="Rohde M."/>
            <person name="Jarek M."/>
            <person name="Friedl T."/>
            <person name="Seufert S."/>
            <person name="Schumacher M."/>
            <person name="Overmann J."/>
            <person name="Neumann-Schaal M."/>
            <person name="Petersen J."/>
        </authorList>
    </citation>
    <scope>NUCLEOTIDE SEQUENCE [LARGE SCALE GENOMIC DNA]</scope>
    <source>
        <strain evidence="1 2">PCC 6912</strain>
    </source>
</reference>
<comment type="caution">
    <text evidence="1">The sequence shown here is derived from an EMBL/GenBank/DDBJ whole genome shotgun (WGS) entry which is preliminary data.</text>
</comment>
<name>A0A3S0XT31_CHLFR</name>
<accession>A0A3S0XT31</accession>
<organism evidence="1 2">
    <name type="scientific">Chlorogloeopsis fritschii PCC 6912</name>
    <dbReference type="NCBI Taxonomy" id="211165"/>
    <lineage>
        <taxon>Bacteria</taxon>
        <taxon>Bacillati</taxon>
        <taxon>Cyanobacteriota</taxon>
        <taxon>Cyanophyceae</taxon>
        <taxon>Nostocales</taxon>
        <taxon>Chlorogloeopsidaceae</taxon>
        <taxon>Chlorogloeopsis</taxon>
    </lineage>
</organism>
<gene>
    <name evidence="1" type="ORF">PCC6912_39740</name>
</gene>
<keyword evidence="2" id="KW-1185">Reference proteome</keyword>
<sequence>MIDLSLFENDGAYNTQCMAVPHGGYFGVNLSYHSEYAFPIKVVLEDLQKKELLVYTSNHPNEEKHRWKVVGYECFERTDGGKGLIFLYCRPVYPETFQEKTELEIQNAKECLKMFGEEETSRIFPFVKVS</sequence>
<protein>
    <submittedName>
        <fullName evidence="1">Uncharacterized protein</fullName>
    </submittedName>
</protein>
<dbReference type="STRING" id="211165.GCA_000317285_01755"/>